<name>A0A9Q3HFC2_9BASI</name>
<dbReference type="EMBL" id="AVOT02015868">
    <property type="protein sequence ID" value="MBW0500544.1"/>
    <property type="molecule type" value="Genomic_DNA"/>
</dbReference>
<proteinExistence type="inferred from homology"/>
<evidence type="ECO:0000256" key="8">
    <source>
        <dbReference type="SAM" id="MobiDB-lite"/>
    </source>
</evidence>
<feature type="domain" description="PH" evidence="9">
    <location>
        <begin position="282"/>
        <end position="380"/>
    </location>
</feature>
<dbReference type="FunFam" id="3.40.50.2000:FF:000029">
    <property type="entry name" value="Sterol 3-beta-glucosyltransferase"/>
    <property type="match status" value="1"/>
</dbReference>
<feature type="compositionally biased region" description="Basic and acidic residues" evidence="8">
    <location>
        <begin position="1200"/>
        <end position="1218"/>
    </location>
</feature>
<reference evidence="10" key="1">
    <citation type="submission" date="2021-03" db="EMBL/GenBank/DDBJ databases">
        <title>Draft genome sequence of rust myrtle Austropuccinia psidii MF-1, a brazilian biotype.</title>
        <authorList>
            <person name="Quecine M.C."/>
            <person name="Pachon D.M.R."/>
            <person name="Bonatelli M.L."/>
            <person name="Correr F.H."/>
            <person name="Franceschini L.M."/>
            <person name="Leite T.F."/>
            <person name="Margarido G.R.A."/>
            <person name="Almeida C.A."/>
            <person name="Ferrarezi J.A."/>
            <person name="Labate C.A."/>
        </authorList>
    </citation>
    <scope>NUCLEOTIDE SEQUENCE</scope>
    <source>
        <strain evidence="10">MF-1</strain>
    </source>
</reference>
<comment type="caution">
    <text evidence="10">The sequence shown here is derived from an EMBL/GenBank/DDBJ whole genome shotgun (WGS) entry which is preliminary data.</text>
</comment>
<dbReference type="InterPro" id="IPR002213">
    <property type="entry name" value="UDP_glucos_trans"/>
</dbReference>
<accession>A0A9Q3HFC2</accession>
<dbReference type="InterPro" id="IPR011993">
    <property type="entry name" value="PH-like_dom_sf"/>
</dbReference>
<evidence type="ECO:0000256" key="6">
    <source>
        <dbReference type="ARBA" id="ARBA00047886"/>
    </source>
</evidence>
<evidence type="ECO:0000256" key="4">
    <source>
        <dbReference type="ARBA" id="ARBA00022679"/>
    </source>
</evidence>
<gene>
    <name evidence="10" type="ORF">O181_040259</name>
</gene>
<feature type="compositionally biased region" description="Polar residues" evidence="8">
    <location>
        <begin position="173"/>
        <end position="183"/>
    </location>
</feature>
<dbReference type="SUPFAM" id="SSF53756">
    <property type="entry name" value="UDP-Glycosyltransferase/glycogen phosphorylase"/>
    <property type="match status" value="1"/>
</dbReference>
<dbReference type="InterPro" id="IPR010610">
    <property type="entry name" value="EryCIII-like_C"/>
</dbReference>
<protein>
    <recommendedName>
        <fullName evidence="2">sterol 3beta-glucosyltransferase</fullName>
        <ecNumber evidence="2">2.4.1.173</ecNumber>
    </recommendedName>
    <alternativeName>
        <fullName evidence="5">Autophagy-related protein 26</fullName>
    </alternativeName>
</protein>
<dbReference type="GO" id="GO:0005975">
    <property type="term" value="P:carbohydrate metabolic process"/>
    <property type="evidence" value="ECO:0007669"/>
    <property type="project" value="InterPro"/>
</dbReference>
<comment type="catalytic activity">
    <reaction evidence="7">
        <text>a sterol + UDP-alpha-D-glucose = a sterol 3-beta-D-glucoside + UDP + H(+)</text>
        <dbReference type="Rhea" id="RHEA:22724"/>
        <dbReference type="ChEBI" id="CHEBI:15378"/>
        <dbReference type="ChEBI" id="CHEBI:15889"/>
        <dbReference type="ChEBI" id="CHEBI:37424"/>
        <dbReference type="ChEBI" id="CHEBI:58223"/>
        <dbReference type="ChEBI" id="CHEBI:58885"/>
        <dbReference type="EC" id="2.4.1.173"/>
    </reaction>
    <physiologicalReaction direction="left-to-right" evidence="7">
        <dbReference type="Rhea" id="RHEA:22725"/>
    </physiologicalReaction>
</comment>
<keyword evidence="3" id="KW-0328">Glycosyltransferase</keyword>
<dbReference type="InterPro" id="IPR050426">
    <property type="entry name" value="Glycosyltransferase_28"/>
</dbReference>
<dbReference type="SMART" id="SM00233">
    <property type="entry name" value="PH"/>
    <property type="match status" value="1"/>
</dbReference>
<evidence type="ECO:0000256" key="1">
    <source>
        <dbReference type="ARBA" id="ARBA00006962"/>
    </source>
</evidence>
<dbReference type="InterPro" id="IPR001849">
    <property type="entry name" value="PH_domain"/>
</dbReference>
<dbReference type="Proteomes" id="UP000765509">
    <property type="component" value="Unassembled WGS sequence"/>
</dbReference>
<organism evidence="10 11">
    <name type="scientific">Austropuccinia psidii MF-1</name>
    <dbReference type="NCBI Taxonomy" id="1389203"/>
    <lineage>
        <taxon>Eukaryota</taxon>
        <taxon>Fungi</taxon>
        <taxon>Dikarya</taxon>
        <taxon>Basidiomycota</taxon>
        <taxon>Pucciniomycotina</taxon>
        <taxon>Pucciniomycetes</taxon>
        <taxon>Pucciniales</taxon>
        <taxon>Sphaerophragmiaceae</taxon>
        <taxon>Austropuccinia</taxon>
    </lineage>
</organism>
<evidence type="ECO:0000313" key="11">
    <source>
        <dbReference type="Proteomes" id="UP000765509"/>
    </source>
</evidence>
<evidence type="ECO:0000313" key="10">
    <source>
        <dbReference type="EMBL" id="MBW0500544.1"/>
    </source>
</evidence>
<evidence type="ECO:0000256" key="7">
    <source>
        <dbReference type="ARBA" id="ARBA00049453"/>
    </source>
</evidence>
<dbReference type="EC" id="2.4.1.173" evidence="2"/>
<dbReference type="FunFam" id="3.40.50.2000:FF:000009">
    <property type="entry name" value="Sterol 3-beta-glucosyltransferase UGT80A2"/>
    <property type="match status" value="1"/>
</dbReference>
<feature type="compositionally biased region" description="Low complexity" evidence="8">
    <location>
        <begin position="186"/>
        <end position="207"/>
    </location>
</feature>
<dbReference type="SUPFAM" id="SSF50729">
    <property type="entry name" value="PH domain-like"/>
    <property type="match status" value="1"/>
</dbReference>
<feature type="region of interest" description="Disordered" evidence="8">
    <location>
        <begin position="1171"/>
        <end position="1219"/>
    </location>
</feature>
<evidence type="ECO:0000256" key="3">
    <source>
        <dbReference type="ARBA" id="ARBA00022676"/>
    </source>
</evidence>
<feature type="compositionally biased region" description="Low complexity" evidence="8">
    <location>
        <begin position="127"/>
        <end position="172"/>
    </location>
</feature>
<dbReference type="GO" id="GO:0016906">
    <property type="term" value="F:sterol 3-beta-glucosyltransferase activity"/>
    <property type="evidence" value="ECO:0007669"/>
    <property type="project" value="UniProtKB-EC"/>
</dbReference>
<dbReference type="AlphaFoldDB" id="A0A9Q3HFC2"/>
<comment type="similarity">
    <text evidence="1">Belongs to the glycosyltransferase 28 family.</text>
</comment>
<dbReference type="OrthoDB" id="10261837at2759"/>
<dbReference type="Gene3D" id="2.30.29.30">
    <property type="entry name" value="Pleckstrin-homology domain (PH domain)/Phosphotyrosine-binding domain (PTB)"/>
    <property type="match status" value="1"/>
</dbReference>
<dbReference type="CDD" id="cd03784">
    <property type="entry name" value="GT1_Gtf-like"/>
    <property type="match status" value="1"/>
</dbReference>
<sequence>MKSYPSTINNSSSLSSSNQNHLIPSQPSNQNQKTCSDSFYLHTQPGVGSTASLLGILKAAALNSIQNDNLKVIHQSPDHQNQNQINQNINLNQIFQNQIDSVLKPDLNQSPSDSFYNSNFLISSNHLNQPSNSNLNSNSLNDPNNLNQLNPSDSTSNHSNSSQTNNQSIDSIPSQSYLPNSNLLEPASPSDSLSSSSSASSSSQSISPSIIQSKSNIDFNWLKKHFDHWSGKDINNQPQDEIFIKKLPGMFALSVLIQGLIILTNRRLCFFANLPPVDMGQIIRSGSATLRRHSRFGKHQRRWIELRTDSLTEYRSSTKPFRLVSSLHFSNIKGILPISRTDSKILRLRLLDGQLVYIEFDTVEATADWYQEFIKALFSFKTHSSNQIKIMIPLPRIKKVQRSNFENMAKIMNLIIDPQSDLSEITDSDVIEQNLQSDSDPPKIELSYFLSYGPFDDLVIDAIVKSKLEIPLKSNIHGIPSPLLQVIPRQSDETLENLNDEIPTGHSSGNHGFNLDLINRFTKAFGLESTQQLPVYSCNLMRYWPIYGYLAVSKDYLCFWHRGVLSPDYKLRIPLKDLGPSKSTSAFGLNRFGLAVEVTGAPDIRLDFNSKSTREQVVKVLEIAIESFNVELKRQKNSPITSHILGSMDQLPFKTIQSKSTAACIGDVKLEKVISPSRIVCLTIGSRGDVQPYISLAKRLMQDGHTVTIASHPEYRSWVESFGILYKDVGGDPAALMNFSVEHNFFSPGFFKEGYIFFRTWLENLFVEAWEACRDSQAQILIESPSTFAGIHIAEALCIPYFRAFTMTWTSTTTYPQAFAASTSIDLGPSYNLLTYSLFDSLMWRAMSSLVNKWRKNTLNIPSTSMEKMQAYKVPFMYNFSSVVVPKPLDWRDHVDVTGYWFLDQSHGDYEPPEDMVTFIASARSDNIPLVYIGFGSVTVPDSTAVTKAIYEAVVQAGIRAIVAKGWSDRMESKTVEEISPPSQVYVIQSVPHDWLFPQVDAVCHHGGAGTTGMSLRFGKPTVIHPFFGDQTFWAERVSKLGAGIKIDSLTTPVLREAFKKATSDRIMKEKAIQVKERIQIEDGPSRAVQFIYKYLDFALERTQHRIERTKNKKYSRMSSAKTIKKSMKLVDFGYYTKKATDQKESTKVDISTETPNKKEDLEVIEASNPTSDELESVGSMGQDHQTKQVNEELSTTAEENEHLQTEHDPGSINETKKKATSCRTSLLCRIPSIQSSAKSLSKLKMNKCSPRD</sequence>
<keyword evidence="11" id="KW-1185">Reference proteome</keyword>
<dbReference type="PANTHER" id="PTHR48050:SF26">
    <property type="entry name" value="STEROL 3-BETA-GLUCOSYLTRANSFERASE"/>
    <property type="match status" value="1"/>
</dbReference>
<feature type="region of interest" description="Disordered" evidence="8">
    <location>
        <begin position="1"/>
        <end position="35"/>
    </location>
</feature>
<evidence type="ECO:0000256" key="5">
    <source>
        <dbReference type="ARBA" id="ARBA00029843"/>
    </source>
</evidence>
<comment type="catalytic activity">
    <reaction evidence="6">
        <text>ergosterol + UDP-alpha-D-glucose = ergosteryl 3-beta-D-glucoside + UDP + H(+)</text>
        <dbReference type="Rhea" id="RHEA:61836"/>
        <dbReference type="ChEBI" id="CHEBI:15378"/>
        <dbReference type="ChEBI" id="CHEBI:16933"/>
        <dbReference type="ChEBI" id="CHEBI:52973"/>
        <dbReference type="ChEBI" id="CHEBI:58223"/>
        <dbReference type="ChEBI" id="CHEBI:58885"/>
    </reaction>
    <physiologicalReaction direction="left-to-right" evidence="6">
        <dbReference type="Rhea" id="RHEA:61837"/>
    </physiologicalReaction>
</comment>
<dbReference type="Gene3D" id="3.40.50.2000">
    <property type="entry name" value="Glycogen Phosphorylase B"/>
    <property type="match status" value="2"/>
</dbReference>
<evidence type="ECO:0000256" key="2">
    <source>
        <dbReference type="ARBA" id="ARBA00012650"/>
    </source>
</evidence>
<keyword evidence="4" id="KW-0808">Transferase</keyword>
<dbReference type="GO" id="GO:0016125">
    <property type="term" value="P:sterol metabolic process"/>
    <property type="evidence" value="ECO:0007669"/>
    <property type="project" value="TreeGrafter"/>
</dbReference>
<feature type="compositionally biased region" description="Polar residues" evidence="8">
    <location>
        <begin position="21"/>
        <end position="35"/>
    </location>
</feature>
<dbReference type="InterPro" id="IPR004276">
    <property type="entry name" value="GlycoTrans_28_N"/>
</dbReference>
<feature type="region of interest" description="Disordered" evidence="8">
    <location>
        <begin position="127"/>
        <end position="207"/>
    </location>
</feature>
<dbReference type="Pfam" id="PF03033">
    <property type="entry name" value="Glyco_transf_28"/>
    <property type="match status" value="1"/>
</dbReference>
<dbReference type="PANTHER" id="PTHR48050">
    <property type="entry name" value="STEROL 3-BETA-GLUCOSYLTRANSFERASE"/>
    <property type="match status" value="1"/>
</dbReference>
<feature type="compositionally biased region" description="Low complexity" evidence="8">
    <location>
        <begin position="1"/>
        <end position="20"/>
    </location>
</feature>
<dbReference type="Pfam" id="PF06722">
    <property type="entry name" value="EryCIII-like_C"/>
    <property type="match status" value="1"/>
</dbReference>
<evidence type="ECO:0000259" key="9">
    <source>
        <dbReference type="SMART" id="SM00233"/>
    </source>
</evidence>